<reference evidence="1" key="1">
    <citation type="submission" date="2021-02" db="EMBL/GenBank/DDBJ databases">
        <title>Genome-Resolved Metagenomics of a Microbial Community Performing Photosynthetic Biological Nutrient Removal.</title>
        <authorList>
            <person name="Mcdaniel E.A."/>
        </authorList>
    </citation>
    <scope>NUCLEOTIDE SEQUENCE</scope>
    <source>
        <strain evidence="1">UWPOB_OBS1</strain>
    </source>
</reference>
<organism evidence="1 2">
    <name type="scientific">Candidatus Obscuribacter phosphatis</name>
    <dbReference type="NCBI Taxonomy" id="1906157"/>
    <lineage>
        <taxon>Bacteria</taxon>
        <taxon>Bacillati</taxon>
        <taxon>Candidatus Melainabacteria</taxon>
        <taxon>Candidatus Obscuribacterales</taxon>
        <taxon>Candidatus Obscuribacteraceae</taxon>
        <taxon>Candidatus Obscuribacter</taxon>
    </lineage>
</organism>
<gene>
    <name evidence="1" type="ORF">J0M35_08380</name>
</gene>
<accession>A0A8J7PLZ6</accession>
<evidence type="ECO:0000313" key="1">
    <source>
        <dbReference type="EMBL" id="MBN8660362.1"/>
    </source>
</evidence>
<name>A0A8J7PLZ6_9BACT</name>
<protein>
    <submittedName>
        <fullName evidence="1">Uncharacterized protein</fullName>
    </submittedName>
</protein>
<dbReference type="Proteomes" id="UP000664277">
    <property type="component" value="Unassembled WGS sequence"/>
</dbReference>
<evidence type="ECO:0000313" key="2">
    <source>
        <dbReference type="Proteomes" id="UP000664277"/>
    </source>
</evidence>
<comment type="caution">
    <text evidence="1">The sequence shown here is derived from an EMBL/GenBank/DDBJ whole genome shotgun (WGS) entry which is preliminary data.</text>
</comment>
<proteinExistence type="predicted"/>
<dbReference type="EMBL" id="JAFLCK010000009">
    <property type="protein sequence ID" value="MBN8660362.1"/>
    <property type="molecule type" value="Genomic_DNA"/>
</dbReference>
<sequence length="160" mass="17894">MKSKPSRQIVPMPPDTPTKYGPLSIHQNGIAVKHLTATPTPLIGRQSHLAHSLENVRLSLHVERFDATERLSSDIICITRFPEYGYEIKHLTPCEMRVGQTHGTAVVQSTCMCMDFENAHDTYLEVEYSLGEESISLVTIPIKFPVAATESEDEDNEEAE</sequence>
<dbReference type="AlphaFoldDB" id="A0A8J7PLZ6"/>